<accession>F0EX18</accession>
<reference evidence="1 2" key="1">
    <citation type="submission" date="2011-01" db="EMBL/GenBank/DDBJ databases">
        <authorList>
            <person name="Muzny D."/>
            <person name="Qin X."/>
            <person name="Deng J."/>
            <person name="Jiang H."/>
            <person name="Liu Y."/>
            <person name="Qu J."/>
            <person name="Song X.-Z."/>
            <person name="Zhang L."/>
            <person name="Thornton R."/>
            <person name="Coyle M."/>
            <person name="Francisco L."/>
            <person name="Jackson L."/>
            <person name="Javaid M."/>
            <person name="Korchina V."/>
            <person name="Kovar C."/>
            <person name="Mata R."/>
            <person name="Mathew T."/>
            <person name="Ngo R."/>
            <person name="Nguyen L."/>
            <person name="Nguyen N."/>
            <person name="Okwuonu G."/>
            <person name="Ongeri F."/>
            <person name="Pham C."/>
            <person name="Simmons D."/>
            <person name="Wilczek-Boney K."/>
            <person name="Hale W."/>
            <person name="Jakkamsetti A."/>
            <person name="Pham P."/>
            <person name="Ruth R."/>
            <person name="San Lucas F."/>
            <person name="Warren J."/>
            <person name="Zhang J."/>
            <person name="Zhao Z."/>
            <person name="Zhou C."/>
            <person name="Zhu D."/>
            <person name="Lee S."/>
            <person name="Bess C."/>
            <person name="Blankenburg K."/>
            <person name="Forbes L."/>
            <person name="Fu Q."/>
            <person name="Gubbala S."/>
            <person name="Hirani K."/>
            <person name="Jayaseelan J.C."/>
            <person name="Lara F."/>
            <person name="Munidasa M."/>
            <person name="Palculict T."/>
            <person name="Patil S."/>
            <person name="Pu L.-L."/>
            <person name="Saada N."/>
            <person name="Tang L."/>
            <person name="Weissenberger G."/>
            <person name="Zhu Y."/>
            <person name="Hemphill L."/>
            <person name="Shang Y."/>
            <person name="Youmans B."/>
            <person name="Ayvaz T."/>
            <person name="Ross M."/>
            <person name="Santibanez J."/>
            <person name="Aqrawi P."/>
            <person name="Gross S."/>
            <person name="Joshi V."/>
            <person name="Fowler G."/>
            <person name="Nazareth L."/>
            <person name="Reid J."/>
            <person name="Worley K."/>
            <person name="Petrosino J."/>
            <person name="Highlander S."/>
            <person name="Gibbs R."/>
        </authorList>
    </citation>
    <scope>NUCLEOTIDE SEQUENCE [LARGE SCALE GENOMIC DNA]</scope>
    <source>
        <strain evidence="1 2">ATCC 33394</strain>
    </source>
</reference>
<comment type="caution">
    <text evidence="1">The sequence shown here is derived from an EMBL/GenBank/DDBJ whole genome shotgun (WGS) entry which is preliminary data.</text>
</comment>
<dbReference type="STRING" id="888741.HMPREF9098_0398"/>
<evidence type="ECO:0000313" key="1">
    <source>
        <dbReference type="EMBL" id="EGC18249.1"/>
    </source>
</evidence>
<protein>
    <submittedName>
        <fullName evidence="1">Uncharacterized protein</fullName>
    </submittedName>
</protein>
<gene>
    <name evidence="1" type="ORF">HMPREF9098_0398</name>
</gene>
<organism evidence="1 2">
    <name type="scientific">Kingella denitrificans ATCC 33394</name>
    <dbReference type="NCBI Taxonomy" id="888741"/>
    <lineage>
        <taxon>Bacteria</taxon>
        <taxon>Pseudomonadati</taxon>
        <taxon>Pseudomonadota</taxon>
        <taxon>Betaproteobacteria</taxon>
        <taxon>Neisseriales</taxon>
        <taxon>Neisseriaceae</taxon>
        <taxon>Kingella</taxon>
    </lineage>
</organism>
<proteinExistence type="predicted"/>
<dbReference type="AlphaFoldDB" id="F0EX18"/>
<dbReference type="EMBL" id="AEWV01000006">
    <property type="protein sequence ID" value="EGC18249.1"/>
    <property type="molecule type" value="Genomic_DNA"/>
</dbReference>
<sequence>MLLCCHDLKIGKKMKRALYFDSLILAVGNLQKAACTAIRFRHILIFCTSH</sequence>
<evidence type="ECO:0000313" key="2">
    <source>
        <dbReference type="Proteomes" id="UP000004088"/>
    </source>
</evidence>
<dbReference type="HOGENOM" id="CLU_3118747_0_0_4"/>
<keyword evidence="2" id="KW-1185">Reference proteome</keyword>
<dbReference type="Proteomes" id="UP000004088">
    <property type="component" value="Unassembled WGS sequence"/>
</dbReference>
<name>F0EX18_9NEIS</name>